<keyword evidence="3" id="KW-0548">Nucleotidyltransferase</keyword>
<proteinExistence type="predicted"/>
<evidence type="ECO:0000256" key="1">
    <source>
        <dbReference type="ARBA" id="ARBA00022676"/>
    </source>
</evidence>
<dbReference type="Pfam" id="PF00644">
    <property type="entry name" value="PARP"/>
    <property type="match status" value="1"/>
</dbReference>
<dbReference type="InterPro" id="IPR051838">
    <property type="entry name" value="ARTD_PARP"/>
</dbReference>
<dbReference type="EC" id="2.4.2.-" evidence="5"/>
<sequence>MSDEGEIIIVEEEEVYEVVEEEEEIYDSSSSELVEIISETSHVDMKVVLFRNILTRTRNVTNNILSDSNDSGEIILVLPSNILPLAFRESYFFTDCNIANINIKLKDYSWDQQPEILVQNSKYGFQFIGYRLMMEVIENFFKPNFKPREFYKSAAYVIKPVIDYTKTEAFNKLTMEKYDSSVVQCTLGFFQGDFDKARNAIRIGQFSKNDTKFQMPFKLEDCPLIYLILEMLEIYFDFQDHCCRCLKPLNFVTIRPTTCTDCDAKPFQPADSNLLFEIQRDPYAADLLISAFANGCNFMDPRPPPRIFNYLFPNYKFDETRFNAVFRDLLGVNEMATKASEADLYEFLVLRNNEPNKQFYEEYKHIPYEIVRWIIYSNKNQLISLQGSLSVFKDVGRQFFILSADQEKERLFNEQKKDSISLYLFHGCPFDCVFSILHNGLKVMSGTQNERNGQVYGKGIYLAAKSQQAHAYSKEIRNKFRRSNMRKFNVIFLCEVLTSGLRETDTCYVTENEAGVKLRVLIIGNMNEYNTMDMSKESSTRIHVPDFKEILEYRATNAVRKIFKNVVDADVD</sequence>
<keyword evidence="2 5" id="KW-0808">Transferase</keyword>
<accession>A2EV03</accession>
<organism evidence="7 8">
    <name type="scientific">Trichomonas vaginalis (strain ATCC PRA-98 / G3)</name>
    <dbReference type="NCBI Taxonomy" id="412133"/>
    <lineage>
        <taxon>Eukaryota</taxon>
        <taxon>Metamonada</taxon>
        <taxon>Parabasalia</taxon>
        <taxon>Trichomonadida</taxon>
        <taxon>Trichomonadidae</taxon>
        <taxon>Trichomonas</taxon>
    </lineage>
</organism>
<dbReference type="AlphaFoldDB" id="A2EV03"/>
<dbReference type="EMBL" id="DS113502">
    <property type="protein sequence ID" value="EAY03526.1"/>
    <property type="molecule type" value="Genomic_DNA"/>
</dbReference>
<dbReference type="VEuPathDB" id="TrichDB:TVAGG3_0441640"/>
<evidence type="ECO:0000256" key="3">
    <source>
        <dbReference type="ARBA" id="ARBA00022695"/>
    </source>
</evidence>
<dbReference type="InterPro" id="IPR012317">
    <property type="entry name" value="Poly(ADP-ribose)pol_cat_dom"/>
</dbReference>
<reference evidence="7" key="1">
    <citation type="submission" date="2006-10" db="EMBL/GenBank/DDBJ databases">
        <authorList>
            <person name="Amadeo P."/>
            <person name="Zhao Q."/>
            <person name="Wortman J."/>
            <person name="Fraser-Liggett C."/>
            <person name="Carlton J."/>
        </authorList>
    </citation>
    <scope>NUCLEOTIDE SEQUENCE</scope>
    <source>
        <strain evidence="7">G3</strain>
    </source>
</reference>
<reference evidence="7" key="2">
    <citation type="journal article" date="2007" name="Science">
        <title>Draft genome sequence of the sexually transmitted pathogen Trichomonas vaginalis.</title>
        <authorList>
            <person name="Carlton J.M."/>
            <person name="Hirt R.P."/>
            <person name="Silva J.C."/>
            <person name="Delcher A.L."/>
            <person name="Schatz M."/>
            <person name="Zhao Q."/>
            <person name="Wortman J.R."/>
            <person name="Bidwell S.L."/>
            <person name="Alsmark U.C.M."/>
            <person name="Besteiro S."/>
            <person name="Sicheritz-Ponten T."/>
            <person name="Noel C.J."/>
            <person name="Dacks J.B."/>
            <person name="Foster P.G."/>
            <person name="Simillion C."/>
            <person name="Van de Peer Y."/>
            <person name="Miranda-Saavedra D."/>
            <person name="Barton G.J."/>
            <person name="Westrop G.D."/>
            <person name="Mueller S."/>
            <person name="Dessi D."/>
            <person name="Fiori P.L."/>
            <person name="Ren Q."/>
            <person name="Paulsen I."/>
            <person name="Zhang H."/>
            <person name="Bastida-Corcuera F.D."/>
            <person name="Simoes-Barbosa A."/>
            <person name="Brown M.T."/>
            <person name="Hayes R.D."/>
            <person name="Mukherjee M."/>
            <person name="Okumura C.Y."/>
            <person name="Schneider R."/>
            <person name="Smith A.J."/>
            <person name="Vanacova S."/>
            <person name="Villalvazo M."/>
            <person name="Haas B.J."/>
            <person name="Pertea M."/>
            <person name="Feldblyum T.V."/>
            <person name="Utterback T.R."/>
            <person name="Shu C.L."/>
            <person name="Osoegawa K."/>
            <person name="de Jong P.J."/>
            <person name="Hrdy I."/>
            <person name="Horvathova L."/>
            <person name="Zubacova Z."/>
            <person name="Dolezal P."/>
            <person name="Malik S.B."/>
            <person name="Logsdon J.M. Jr."/>
            <person name="Henze K."/>
            <person name="Gupta A."/>
            <person name="Wang C.C."/>
            <person name="Dunne R.L."/>
            <person name="Upcroft J.A."/>
            <person name="Upcroft P."/>
            <person name="White O."/>
            <person name="Salzberg S.L."/>
            <person name="Tang P."/>
            <person name="Chiu C.-H."/>
            <person name="Lee Y.-S."/>
            <person name="Embley T.M."/>
            <person name="Coombs G.H."/>
            <person name="Mottram J.C."/>
            <person name="Tachezy J."/>
            <person name="Fraser-Liggett C.M."/>
            <person name="Johnson P.J."/>
        </authorList>
    </citation>
    <scope>NUCLEOTIDE SEQUENCE [LARGE SCALE GENOMIC DNA]</scope>
    <source>
        <strain evidence="7">G3</strain>
    </source>
</reference>
<dbReference type="PROSITE" id="PS51059">
    <property type="entry name" value="PARP_CATALYTIC"/>
    <property type="match status" value="1"/>
</dbReference>
<dbReference type="GO" id="GO:0016779">
    <property type="term" value="F:nucleotidyltransferase activity"/>
    <property type="evidence" value="ECO:0007669"/>
    <property type="project" value="UniProtKB-KW"/>
</dbReference>
<dbReference type="Proteomes" id="UP000001542">
    <property type="component" value="Unassembled WGS sequence"/>
</dbReference>
<keyword evidence="4 5" id="KW-0520">NAD</keyword>
<dbReference type="KEGG" id="tva:4761371"/>
<dbReference type="SUPFAM" id="SSF56399">
    <property type="entry name" value="ADP-ribosylation"/>
    <property type="match status" value="1"/>
</dbReference>
<dbReference type="RefSeq" id="XP_001315749.1">
    <property type="nucleotide sequence ID" value="XM_001315714.1"/>
</dbReference>
<dbReference type="GO" id="GO:0003950">
    <property type="term" value="F:NAD+ poly-ADP-ribosyltransferase activity"/>
    <property type="evidence" value="ECO:0007669"/>
    <property type="project" value="UniProtKB-UniRule"/>
</dbReference>
<dbReference type="OrthoDB" id="109543at2759"/>
<evidence type="ECO:0000313" key="7">
    <source>
        <dbReference type="EMBL" id="EAY03526.1"/>
    </source>
</evidence>
<dbReference type="InParanoid" id="A2EV03"/>
<feature type="domain" description="PARP catalytic" evidence="6">
    <location>
        <begin position="357"/>
        <end position="572"/>
    </location>
</feature>
<evidence type="ECO:0000313" key="8">
    <source>
        <dbReference type="Proteomes" id="UP000001542"/>
    </source>
</evidence>
<evidence type="ECO:0000256" key="4">
    <source>
        <dbReference type="ARBA" id="ARBA00023027"/>
    </source>
</evidence>
<keyword evidence="1 5" id="KW-0328">Glycosyltransferase</keyword>
<dbReference type="VEuPathDB" id="TrichDB:TVAG_368980"/>
<dbReference type="STRING" id="5722.A2EV03"/>
<evidence type="ECO:0000256" key="5">
    <source>
        <dbReference type="RuleBase" id="RU362114"/>
    </source>
</evidence>
<protein>
    <recommendedName>
        <fullName evidence="5">Poly [ADP-ribose] polymerase</fullName>
        <shortName evidence="5">PARP</shortName>
        <ecNumber evidence="5">2.4.2.-</ecNumber>
    </recommendedName>
</protein>
<gene>
    <name evidence="7" type="ORF">TVAG_368980</name>
</gene>
<keyword evidence="8" id="KW-1185">Reference proteome</keyword>
<name>A2EV03_TRIV3</name>
<evidence type="ECO:0000259" key="6">
    <source>
        <dbReference type="PROSITE" id="PS51059"/>
    </source>
</evidence>
<dbReference type="PANTHER" id="PTHR21328">
    <property type="entry name" value="POLY ADP-RIBOSE POLYMERASE FAMILY, MEMBER PARP"/>
    <property type="match status" value="1"/>
</dbReference>
<dbReference type="Gene3D" id="3.90.228.10">
    <property type="match status" value="1"/>
</dbReference>
<evidence type="ECO:0000256" key="2">
    <source>
        <dbReference type="ARBA" id="ARBA00022679"/>
    </source>
</evidence>